<feature type="region of interest" description="Disordered" evidence="10">
    <location>
        <begin position="1"/>
        <end position="25"/>
    </location>
</feature>
<evidence type="ECO:0000256" key="4">
    <source>
        <dbReference type="ARBA" id="ARBA00022692"/>
    </source>
</evidence>
<accession>A0A7R7EMX1</accession>
<dbReference type="GO" id="GO:0007165">
    <property type="term" value="P:signal transduction"/>
    <property type="evidence" value="ECO:0007669"/>
    <property type="project" value="UniProtKB-KW"/>
</dbReference>
<evidence type="ECO:0000256" key="10">
    <source>
        <dbReference type="SAM" id="MobiDB-lite"/>
    </source>
</evidence>
<feature type="domain" description="Methyl-accepting transducer" evidence="12">
    <location>
        <begin position="409"/>
        <end position="666"/>
    </location>
</feature>
<dbReference type="PANTHER" id="PTHR32089">
    <property type="entry name" value="METHYL-ACCEPTING CHEMOTAXIS PROTEIN MCPB"/>
    <property type="match status" value="1"/>
</dbReference>
<dbReference type="RefSeq" id="WP_271712673.1">
    <property type="nucleotide sequence ID" value="NZ_AP024169.1"/>
</dbReference>
<dbReference type="CDD" id="cd12914">
    <property type="entry name" value="PDC1_DGC_like"/>
    <property type="match status" value="1"/>
</dbReference>
<dbReference type="InterPro" id="IPR033479">
    <property type="entry name" value="dCache_1"/>
</dbReference>
<evidence type="ECO:0000256" key="2">
    <source>
        <dbReference type="ARBA" id="ARBA00022475"/>
    </source>
</evidence>
<keyword evidence="4 11" id="KW-0812">Transmembrane</keyword>
<protein>
    <submittedName>
        <fullName evidence="14">Methyl-accepting chemotaxis protein</fullName>
    </submittedName>
</protein>
<name>A0A7R7EMX1_9FIRM</name>
<evidence type="ECO:0000259" key="12">
    <source>
        <dbReference type="PROSITE" id="PS50111"/>
    </source>
</evidence>
<comment type="subcellular location">
    <subcellularLocation>
        <location evidence="1">Cell membrane</location>
        <topology evidence="1">Multi-pass membrane protein</topology>
    </subcellularLocation>
</comment>
<keyword evidence="3" id="KW-0145">Chemotaxis</keyword>
<dbReference type="AlphaFoldDB" id="A0A7R7EMX1"/>
<keyword evidence="7 9" id="KW-0807">Transducer</keyword>
<evidence type="ECO:0000259" key="13">
    <source>
        <dbReference type="PROSITE" id="PS50885"/>
    </source>
</evidence>
<dbReference type="EMBL" id="AP024169">
    <property type="protein sequence ID" value="BCN31561.1"/>
    <property type="molecule type" value="Genomic_DNA"/>
</dbReference>
<feature type="compositionally biased region" description="Low complexity" evidence="10">
    <location>
        <begin position="652"/>
        <end position="670"/>
    </location>
</feature>
<evidence type="ECO:0000256" key="7">
    <source>
        <dbReference type="ARBA" id="ARBA00023224"/>
    </source>
</evidence>
<dbReference type="SMART" id="SM00283">
    <property type="entry name" value="MA"/>
    <property type="match status" value="1"/>
</dbReference>
<dbReference type="Proteomes" id="UP000595897">
    <property type="component" value="Chromosome"/>
</dbReference>
<dbReference type="Gene3D" id="1.10.287.950">
    <property type="entry name" value="Methyl-accepting chemotaxis protein"/>
    <property type="match status" value="1"/>
</dbReference>
<dbReference type="PROSITE" id="PS50111">
    <property type="entry name" value="CHEMOTAXIS_TRANSDUC_2"/>
    <property type="match status" value="1"/>
</dbReference>
<evidence type="ECO:0000256" key="11">
    <source>
        <dbReference type="SAM" id="Phobius"/>
    </source>
</evidence>
<dbReference type="Gene3D" id="6.10.340.10">
    <property type="match status" value="1"/>
</dbReference>
<keyword evidence="2" id="KW-1003">Cell membrane</keyword>
<evidence type="ECO:0000256" key="8">
    <source>
        <dbReference type="ARBA" id="ARBA00029447"/>
    </source>
</evidence>
<dbReference type="CDD" id="cd12912">
    <property type="entry name" value="PDC2_MCP_like"/>
    <property type="match status" value="1"/>
</dbReference>
<dbReference type="SUPFAM" id="SSF103190">
    <property type="entry name" value="Sensory domain-like"/>
    <property type="match status" value="1"/>
</dbReference>
<sequence length="697" mass="75652">MRNNSSKNETKMKKGIQKEVKQKDVKQKNIKRRSIRIKIILSASLLGVASILFLALFSLKASQDALVTTSKTMIKGIVTESSKVIQARISEQLSKVQQIAMSPQIQDQTKTPAEKLEGLANEIVANGYIKMGISDTSGKVVLSTKMDADISDREYFKKAVRGIPNVSDPIMSKTENRMVVVYAAPITSNGTIVGVLTAIKDNSEISQMVDDIRIGKTGRAFMINGEGTTIAHHNSDLVINQDNDFENVKKDSSLKQLVTIEKKMVAGKTGVGEYLYGGKKKILAYAPVTGTSWSIGVATDQSEVLSSLTHLKFLVCLTALIEVIITIVIMFLIADKIVKSIKLAIEYITPMANGDFSNEVNPNHLQLKDEVGQMLQAVHATQSSIRSMLQKVIDNSKIIDMDATSLSAVSQQMSASSTVVADAIQEVAKGTISQSDALVTIADGMNMFSGNVENITREMNEVDQSAQILINLAEENNHNINNLSKSVENTNQSFASFESGIQKLWSNISQINEITGLINNISEQTNLLALNAAIEAARAGEAGKGFAVVADEIRKLAEQSKVSVSNITSLIDNIYTENEVIIQTTKAVSNEFSEQAVVIDTTLESFQNIIESIKAVIPKIENINAATEKMNIQKNDIMGSIDDISAISQENSASSEEISASAEELNSSSEDVATSAVNLGARTKEMLDEVNKFKLSK</sequence>
<reference evidence="14 15" key="1">
    <citation type="submission" date="2020-11" db="EMBL/GenBank/DDBJ databases">
        <title>Draft genome sequencing of a Lachnospiraceae strain isolated from anoxic soil subjected to BSD treatment.</title>
        <authorList>
            <person name="Uek A."/>
            <person name="Tonouchi A."/>
        </authorList>
    </citation>
    <scope>NUCLEOTIDE SEQUENCE [LARGE SCALE GENOMIC DNA]</scope>
    <source>
        <strain evidence="14 15">TB5</strain>
    </source>
</reference>
<dbReference type="Pfam" id="PF00015">
    <property type="entry name" value="MCPsignal"/>
    <property type="match status" value="1"/>
</dbReference>
<dbReference type="InterPro" id="IPR003660">
    <property type="entry name" value="HAMP_dom"/>
</dbReference>
<feature type="region of interest" description="Disordered" evidence="10">
    <location>
        <begin position="652"/>
        <end position="673"/>
    </location>
</feature>
<keyword evidence="15" id="KW-1185">Reference proteome</keyword>
<dbReference type="InterPro" id="IPR004089">
    <property type="entry name" value="MCPsignal_dom"/>
</dbReference>
<dbReference type="GO" id="GO:0006935">
    <property type="term" value="P:chemotaxis"/>
    <property type="evidence" value="ECO:0007669"/>
    <property type="project" value="UniProtKB-KW"/>
</dbReference>
<evidence type="ECO:0000256" key="5">
    <source>
        <dbReference type="ARBA" id="ARBA00022989"/>
    </source>
</evidence>
<dbReference type="GO" id="GO:0005886">
    <property type="term" value="C:plasma membrane"/>
    <property type="evidence" value="ECO:0007669"/>
    <property type="project" value="UniProtKB-SubCell"/>
</dbReference>
<evidence type="ECO:0000256" key="9">
    <source>
        <dbReference type="PROSITE-ProRule" id="PRU00284"/>
    </source>
</evidence>
<dbReference type="KEGG" id="ahb:bsdtb5_28560"/>
<feature type="transmembrane region" description="Helical" evidence="11">
    <location>
        <begin position="311"/>
        <end position="333"/>
    </location>
</feature>
<dbReference type="PANTHER" id="PTHR32089:SF112">
    <property type="entry name" value="LYSOZYME-LIKE PROTEIN-RELATED"/>
    <property type="match status" value="1"/>
</dbReference>
<dbReference type="Pfam" id="PF02743">
    <property type="entry name" value="dCache_1"/>
    <property type="match status" value="1"/>
</dbReference>
<dbReference type="PROSITE" id="PS50885">
    <property type="entry name" value="HAMP"/>
    <property type="match status" value="1"/>
</dbReference>
<proteinExistence type="inferred from homology"/>
<comment type="similarity">
    <text evidence="8">Belongs to the methyl-accepting chemotaxis (MCP) protein family.</text>
</comment>
<dbReference type="SUPFAM" id="SSF58104">
    <property type="entry name" value="Methyl-accepting chemotaxis protein (MCP) signaling domain"/>
    <property type="match status" value="1"/>
</dbReference>
<keyword evidence="5 11" id="KW-1133">Transmembrane helix</keyword>
<organism evidence="14 15">
    <name type="scientific">Anaeromicropila herbilytica</name>
    <dbReference type="NCBI Taxonomy" id="2785025"/>
    <lineage>
        <taxon>Bacteria</taxon>
        <taxon>Bacillati</taxon>
        <taxon>Bacillota</taxon>
        <taxon>Clostridia</taxon>
        <taxon>Lachnospirales</taxon>
        <taxon>Lachnospiraceae</taxon>
        <taxon>Anaeromicropila</taxon>
    </lineage>
</organism>
<keyword evidence="6 11" id="KW-0472">Membrane</keyword>
<evidence type="ECO:0000256" key="3">
    <source>
        <dbReference type="ARBA" id="ARBA00022500"/>
    </source>
</evidence>
<gene>
    <name evidence="14" type="ORF">bsdtb5_28560</name>
</gene>
<evidence type="ECO:0000256" key="1">
    <source>
        <dbReference type="ARBA" id="ARBA00004651"/>
    </source>
</evidence>
<evidence type="ECO:0000313" key="15">
    <source>
        <dbReference type="Proteomes" id="UP000595897"/>
    </source>
</evidence>
<feature type="domain" description="HAMP" evidence="13">
    <location>
        <begin position="335"/>
        <end position="390"/>
    </location>
</feature>
<dbReference type="InterPro" id="IPR029151">
    <property type="entry name" value="Sensor-like_sf"/>
</dbReference>
<feature type="compositionally biased region" description="Basic and acidic residues" evidence="10">
    <location>
        <begin position="8"/>
        <end position="25"/>
    </location>
</feature>
<evidence type="ECO:0000313" key="14">
    <source>
        <dbReference type="EMBL" id="BCN31561.1"/>
    </source>
</evidence>
<dbReference type="Gene3D" id="3.30.450.20">
    <property type="entry name" value="PAS domain"/>
    <property type="match status" value="1"/>
</dbReference>
<evidence type="ECO:0000256" key="6">
    <source>
        <dbReference type="ARBA" id="ARBA00023136"/>
    </source>
</evidence>